<evidence type="ECO:0000256" key="1">
    <source>
        <dbReference type="ARBA" id="ARBA00004777"/>
    </source>
</evidence>
<feature type="binding site" evidence="6">
    <location>
        <begin position="65"/>
        <end position="72"/>
    </location>
    <ligand>
        <name>ATP</name>
        <dbReference type="ChEBI" id="CHEBI:30616"/>
    </ligand>
</feature>
<dbReference type="Gene3D" id="3.30.1510.10">
    <property type="entry name" value="Domain 2, N(10)-formyltetrahydrofolate synthetase"/>
    <property type="match status" value="1"/>
</dbReference>
<comment type="caution">
    <text evidence="7">The sequence shown here is derived from an EMBL/GenBank/DDBJ whole genome shotgun (WGS) entry which is preliminary data.</text>
</comment>
<dbReference type="Proteomes" id="UP001177160">
    <property type="component" value="Unassembled WGS sequence"/>
</dbReference>
<evidence type="ECO:0000256" key="4">
    <source>
        <dbReference type="ARBA" id="ARBA00022741"/>
    </source>
</evidence>
<keyword evidence="8" id="KW-1185">Reference proteome</keyword>
<evidence type="ECO:0000256" key="2">
    <source>
        <dbReference type="ARBA" id="ARBA00022563"/>
    </source>
</evidence>
<reference evidence="7" key="1">
    <citation type="submission" date="2022-09" db="EMBL/GenBank/DDBJ databases">
        <title>Novel Mycoplasma species identified in domestic and wild animals.</title>
        <authorList>
            <person name="Volokhov D.V."/>
            <person name="Furtak V.A."/>
            <person name="Zagorodnyaya T.A."/>
        </authorList>
    </citation>
    <scope>NUCLEOTIDE SEQUENCE</scope>
    <source>
        <strain evidence="7">Oakley</strain>
    </source>
</reference>
<dbReference type="RefSeq" id="WP_263607690.1">
    <property type="nucleotide sequence ID" value="NZ_JAOVQM010000001.1"/>
</dbReference>
<dbReference type="Pfam" id="PF01268">
    <property type="entry name" value="FTHFS"/>
    <property type="match status" value="1"/>
</dbReference>
<dbReference type="Gene3D" id="3.40.50.300">
    <property type="entry name" value="P-loop containing nucleotide triphosphate hydrolases"/>
    <property type="match status" value="1"/>
</dbReference>
<dbReference type="EC" id="6.3.4.3" evidence="6"/>
<gene>
    <name evidence="6" type="primary">fhs</name>
    <name evidence="7" type="ORF">N7548_01810</name>
</gene>
<accession>A0ABT2Y4B2</accession>
<dbReference type="NCBIfam" id="NF010030">
    <property type="entry name" value="PRK13505.1"/>
    <property type="match status" value="1"/>
</dbReference>
<dbReference type="Gene3D" id="3.10.410.10">
    <property type="entry name" value="Formyltetrahydrofolate synthetase, domain 3"/>
    <property type="match status" value="1"/>
</dbReference>
<keyword evidence="3 6" id="KW-0436">Ligase</keyword>
<proteinExistence type="inferred from homology"/>
<dbReference type="SUPFAM" id="SSF52540">
    <property type="entry name" value="P-loop containing nucleoside triphosphate hydrolases"/>
    <property type="match status" value="1"/>
</dbReference>
<dbReference type="EMBL" id="JAOVQM010000001">
    <property type="protein sequence ID" value="MCV2231565.1"/>
    <property type="molecule type" value="Genomic_DNA"/>
</dbReference>
<dbReference type="GO" id="GO:0004329">
    <property type="term" value="F:formate-tetrahydrofolate ligase activity"/>
    <property type="evidence" value="ECO:0007669"/>
    <property type="project" value="UniProtKB-EC"/>
</dbReference>
<keyword evidence="4 6" id="KW-0547">Nucleotide-binding</keyword>
<dbReference type="PROSITE" id="PS00721">
    <property type="entry name" value="FTHFS_1"/>
    <property type="match status" value="1"/>
</dbReference>
<evidence type="ECO:0000313" key="8">
    <source>
        <dbReference type="Proteomes" id="UP001177160"/>
    </source>
</evidence>
<comment type="pathway">
    <text evidence="1 6">One-carbon metabolism; tetrahydrofolate interconversion.</text>
</comment>
<evidence type="ECO:0000256" key="6">
    <source>
        <dbReference type="HAMAP-Rule" id="MF_01543"/>
    </source>
</evidence>
<name>A0ABT2Y4B2_9MOLU</name>
<dbReference type="InterPro" id="IPR000559">
    <property type="entry name" value="Formate_THF_ligase"/>
</dbReference>
<dbReference type="HAMAP" id="MF_01543">
    <property type="entry name" value="FTHFS"/>
    <property type="match status" value="1"/>
</dbReference>
<comment type="catalytic activity">
    <reaction evidence="6">
        <text>(6S)-5,6,7,8-tetrahydrofolate + formate + ATP = (6R)-10-formyltetrahydrofolate + ADP + phosphate</text>
        <dbReference type="Rhea" id="RHEA:20221"/>
        <dbReference type="ChEBI" id="CHEBI:15740"/>
        <dbReference type="ChEBI" id="CHEBI:30616"/>
        <dbReference type="ChEBI" id="CHEBI:43474"/>
        <dbReference type="ChEBI" id="CHEBI:57453"/>
        <dbReference type="ChEBI" id="CHEBI:195366"/>
        <dbReference type="ChEBI" id="CHEBI:456216"/>
        <dbReference type="EC" id="6.3.4.3"/>
    </reaction>
</comment>
<keyword evidence="2 6" id="KW-0554">One-carbon metabolism</keyword>
<sequence>MKDDVTISLEAEKRHISEIARKYDIFDQELEPFGKWVAKIESSVYDRLKDKPNGKLILVTAITPTPFGEGKTTMTVGLVDSLNSIGKKTMGALREPSLGPVLGMKGGATGGGYAQVLPKEKINLHFTGDIHAITTTHNFLSAAIDNSLHFGNPLHLDLEKITWPRTLDMNDRAIREVQTEYRKDKFIITAASEIMAILCLAKDIKDLRQRLGDILIGYDVEGKEVHARALNIIDSMIILLQDALKPNLVQTLEHNGVLIHGGPFANIAHGCNSIIATQTALKLADYVVTEAGFGADLGAEKFIDIKTRYLGETPSVVVVVATLRALKYHGMAEGLSDLEALKIGIANLEKHTSNIRKFNLPYVIAINKFANDPDNELEFLMDWAKDNNHPISLAEVFLKGSVGGQDLAQKVVKLAENKHEVKRIYELSDDLFEKVEKIAQNIYGANAVVYSPKAQRKLKALNEQYHDYPVCVAKTPLSFSNDPKRRGMPHAFDLAIEDVRVSRGARFVVVLTKGIITMPGLPEVPNATKMFIDDLGNISGKL</sequence>
<organism evidence="7 8">
    <name type="scientific">Paracholeplasma manati</name>
    <dbReference type="NCBI Taxonomy" id="591373"/>
    <lineage>
        <taxon>Bacteria</taxon>
        <taxon>Bacillati</taxon>
        <taxon>Mycoplasmatota</taxon>
        <taxon>Mollicutes</taxon>
        <taxon>Acholeplasmatales</taxon>
        <taxon>Acholeplasmataceae</taxon>
        <taxon>Paracholeplasma</taxon>
    </lineage>
</organism>
<evidence type="ECO:0000256" key="3">
    <source>
        <dbReference type="ARBA" id="ARBA00022598"/>
    </source>
</evidence>
<protein>
    <recommendedName>
        <fullName evidence="6">Formate--tetrahydrofolate ligase</fullName>
        <ecNumber evidence="6">6.3.4.3</ecNumber>
    </recommendedName>
    <alternativeName>
        <fullName evidence="6">Formyltetrahydrofolate synthetase</fullName>
        <shortName evidence="6">FHS</shortName>
        <shortName evidence="6">FTHFS</shortName>
    </alternativeName>
</protein>
<dbReference type="InterPro" id="IPR027417">
    <property type="entry name" value="P-loop_NTPase"/>
</dbReference>
<comment type="similarity">
    <text evidence="6">Belongs to the formate--tetrahydrofolate ligase family.</text>
</comment>
<evidence type="ECO:0000256" key="5">
    <source>
        <dbReference type="ARBA" id="ARBA00022840"/>
    </source>
</evidence>
<keyword evidence="5 6" id="KW-0067">ATP-binding</keyword>
<dbReference type="InterPro" id="IPR020628">
    <property type="entry name" value="Formate_THF_ligase_CS"/>
</dbReference>
<evidence type="ECO:0000313" key="7">
    <source>
        <dbReference type="EMBL" id="MCV2231565.1"/>
    </source>
</evidence>